<dbReference type="FunFam" id="3.30.420.140:FF:000001">
    <property type="entry name" value="RNA-binding transcriptional accessory protein"/>
    <property type="match status" value="1"/>
</dbReference>
<dbReference type="InterPro" id="IPR023319">
    <property type="entry name" value="Tex-like_HTH_dom_sf"/>
</dbReference>
<dbReference type="FunFam" id="2.40.50.140:FF:000051">
    <property type="entry name" value="RNA-binding transcriptional accessory protein"/>
    <property type="match status" value="1"/>
</dbReference>
<dbReference type="Pfam" id="PF00575">
    <property type="entry name" value="S1"/>
    <property type="match status" value="1"/>
</dbReference>
<gene>
    <name evidence="4" type="ORF">HXO64_04850</name>
</gene>
<feature type="coiled-coil region" evidence="1">
    <location>
        <begin position="332"/>
        <end position="359"/>
    </location>
</feature>
<evidence type="ECO:0000256" key="2">
    <source>
        <dbReference type="SAM" id="MobiDB-lite"/>
    </source>
</evidence>
<dbReference type="GO" id="GO:0003729">
    <property type="term" value="F:mRNA binding"/>
    <property type="evidence" value="ECO:0007669"/>
    <property type="project" value="UniProtKB-ARBA"/>
</dbReference>
<dbReference type="Gene3D" id="3.30.420.140">
    <property type="entry name" value="YqgF/RNase H-like domain"/>
    <property type="match status" value="1"/>
</dbReference>
<dbReference type="InterPro" id="IPR012340">
    <property type="entry name" value="NA-bd_OB-fold"/>
</dbReference>
<dbReference type="InterPro" id="IPR050437">
    <property type="entry name" value="Ribos_protein_bS1-like"/>
</dbReference>
<dbReference type="FunFam" id="1.10.10.650:FF:000001">
    <property type="entry name" value="S1 RNA-binding domain 1"/>
    <property type="match status" value="1"/>
</dbReference>
<dbReference type="InterPro" id="IPR003029">
    <property type="entry name" value="S1_domain"/>
</dbReference>
<keyword evidence="1" id="KW-0175">Coiled coil</keyword>
<dbReference type="SMART" id="SM00316">
    <property type="entry name" value="S1"/>
    <property type="match status" value="1"/>
</dbReference>
<dbReference type="InterPro" id="IPR032639">
    <property type="entry name" value="Tex_YqgF"/>
</dbReference>
<dbReference type="PANTHER" id="PTHR10724">
    <property type="entry name" value="30S RIBOSOMAL PROTEIN S1"/>
    <property type="match status" value="1"/>
</dbReference>
<evidence type="ECO:0000259" key="3">
    <source>
        <dbReference type="PROSITE" id="PS50126"/>
    </source>
</evidence>
<proteinExistence type="predicted"/>
<dbReference type="PANTHER" id="PTHR10724:SF10">
    <property type="entry name" value="S1 RNA-BINDING DOMAIN-CONTAINING PROTEIN 1"/>
    <property type="match status" value="1"/>
</dbReference>
<dbReference type="Pfam" id="PF12836">
    <property type="entry name" value="HHH_3"/>
    <property type="match status" value="1"/>
</dbReference>
<dbReference type="InterPro" id="IPR037027">
    <property type="entry name" value="YqgF/RNaseH-like_dom_sf"/>
</dbReference>
<dbReference type="InterPro" id="IPR010994">
    <property type="entry name" value="RuvA_2-like"/>
</dbReference>
<dbReference type="InterPro" id="IPR023323">
    <property type="entry name" value="Tex-like_dom_sf"/>
</dbReference>
<dbReference type="InterPro" id="IPR018974">
    <property type="entry name" value="Tex-like_N"/>
</dbReference>
<dbReference type="GO" id="GO:0006139">
    <property type="term" value="P:nucleobase-containing compound metabolic process"/>
    <property type="evidence" value="ECO:0007669"/>
    <property type="project" value="InterPro"/>
</dbReference>
<sequence>MSEHPLPSSIRPRADRTAHPAPSSAAGNEPSSAAHREKHETGGKTEQPAEHLINVLAVETGIAPHRIRAAVALLDADNSVPFIARYRKEATGALTDTQLRTIQSRLGQLRALEERRNRVLEALTERADEGLIDPLTLLQLRSSLMNAATIADVNAIYAPYRSERVTRAQMARAAGLDSLVEDLLEVPLAEAHAIAAAYITDGTEDEDEDEDDEDESIEVAEADEALQIHSAEEALDGARAILIDRALTDPVLSEKLLKRLREGGVIESRVIAGQESIGAKFSDYFAFSDRIRSIPPHRVLALHRAKDAGVVRLKVDVAPAPVALSRLRGAARAEAEAAVENYENVRSAYEREVAAALRIPVQVLNTVDDEDRVLGWLAATVRTAWRSHLRPRLAERIRHQLLDAAAQHATEVFASNLRDILLAAPAGHKTTLGLDPGLRHGVKYAVVDGTGEPLRVGTVYPHAPRNQWAEALRELAAACREHGVELIAIGNGTASRETDKLASELIRLLREEGVEAPQKVTVSEAGASVYSASALAAAELPDYDVTVRGAVSIARRLQDPLAELVKIDPQSIGVGQYQHDVPPAALRRALNDTVEDCVNAVGVNLNSASVQLLAHVAGVGTATAERIVAYRTEHGPFANRQQLLNVPRLGAKTFRQGAGFIRIRGGEEPLDASAVHPEAYPLARRIIADAQARNGAHWVAGALGTSDGTDPLAGLNPADYVQDSHEQDGHVPESAEATAGVYTVEDIFTELRRPGLDPRGSFRTARFSESVSHFEDVRPGMVLEGTVSNVAAFGAFVDIGVHQDGLVHISQMSRGYVANPHDIVRSGDIVQVRVVEVDPARRRISLSLLVEDEN</sequence>
<dbReference type="EMBL" id="JABZXR010000017">
    <property type="protein sequence ID" value="MBF1663866.1"/>
    <property type="molecule type" value="Genomic_DNA"/>
</dbReference>
<organism evidence="4 5">
    <name type="scientific">Rothia mucilaginosa</name>
    <dbReference type="NCBI Taxonomy" id="43675"/>
    <lineage>
        <taxon>Bacteria</taxon>
        <taxon>Bacillati</taxon>
        <taxon>Actinomycetota</taxon>
        <taxon>Actinomycetes</taxon>
        <taxon>Micrococcales</taxon>
        <taxon>Micrococcaceae</taxon>
        <taxon>Rothia</taxon>
    </lineage>
</organism>
<dbReference type="SUPFAM" id="SSF53098">
    <property type="entry name" value="Ribonuclease H-like"/>
    <property type="match status" value="1"/>
</dbReference>
<dbReference type="Pfam" id="PF09371">
    <property type="entry name" value="Tex_N"/>
    <property type="match status" value="1"/>
</dbReference>
<dbReference type="InterPro" id="IPR041692">
    <property type="entry name" value="HHH_9"/>
</dbReference>
<dbReference type="Gene3D" id="2.40.50.140">
    <property type="entry name" value="Nucleic acid-binding proteins"/>
    <property type="match status" value="1"/>
</dbReference>
<dbReference type="Pfam" id="PF17674">
    <property type="entry name" value="HHH_9"/>
    <property type="match status" value="1"/>
</dbReference>
<dbReference type="InterPro" id="IPR044146">
    <property type="entry name" value="S1_Tex"/>
</dbReference>
<dbReference type="GO" id="GO:0005737">
    <property type="term" value="C:cytoplasm"/>
    <property type="evidence" value="ECO:0007669"/>
    <property type="project" value="UniProtKB-ARBA"/>
</dbReference>
<dbReference type="Pfam" id="PF16921">
    <property type="entry name" value="Tex_YqgF"/>
    <property type="match status" value="1"/>
</dbReference>
<dbReference type="InterPro" id="IPR055179">
    <property type="entry name" value="Tex-like_central_region"/>
</dbReference>
<comment type="caution">
    <text evidence="4">The sequence shown here is derived from an EMBL/GenBank/DDBJ whole genome shotgun (WGS) entry which is preliminary data.</text>
</comment>
<dbReference type="CDD" id="cd05685">
    <property type="entry name" value="S1_Tex"/>
    <property type="match status" value="1"/>
</dbReference>
<dbReference type="AlphaFoldDB" id="A0A930L543"/>
<dbReference type="FunFam" id="1.10.150.310:FF:000002">
    <property type="entry name" value="Putative transcription modulator/accessory protein"/>
    <property type="match status" value="1"/>
</dbReference>
<name>A0A930L543_9MICC</name>
<dbReference type="Gene3D" id="1.10.3500.10">
    <property type="entry name" value="Tex N-terminal region-like"/>
    <property type="match status" value="1"/>
</dbReference>
<dbReference type="Pfam" id="PF22706">
    <property type="entry name" value="Tex_central_region"/>
    <property type="match status" value="1"/>
</dbReference>
<dbReference type="SUPFAM" id="SSF158832">
    <property type="entry name" value="Tex N-terminal region-like"/>
    <property type="match status" value="1"/>
</dbReference>
<dbReference type="GO" id="GO:0003735">
    <property type="term" value="F:structural constituent of ribosome"/>
    <property type="evidence" value="ECO:0007669"/>
    <property type="project" value="TreeGrafter"/>
</dbReference>
<dbReference type="PROSITE" id="PS50126">
    <property type="entry name" value="S1"/>
    <property type="match status" value="1"/>
</dbReference>
<dbReference type="Gene3D" id="1.10.10.650">
    <property type="entry name" value="RuvA domain 2-like"/>
    <property type="match status" value="1"/>
</dbReference>
<dbReference type="Proteomes" id="UP000756427">
    <property type="component" value="Unassembled WGS sequence"/>
</dbReference>
<evidence type="ECO:0000313" key="4">
    <source>
        <dbReference type="EMBL" id="MBF1663866.1"/>
    </source>
</evidence>
<feature type="region of interest" description="Disordered" evidence="2">
    <location>
        <begin position="1"/>
        <end position="49"/>
    </location>
</feature>
<dbReference type="SUPFAM" id="SSF47781">
    <property type="entry name" value="RuvA domain 2-like"/>
    <property type="match status" value="2"/>
</dbReference>
<dbReference type="InterPro" id="IPR012337">
    <property type="entry name" value="RNaseH-like_sf"/>
</dbReference>
<feature type="compositionally biased region" description="Basic and acidic residues" evidence="2">
    <location>
        <begin position="34"/>
        <end position="49"/>
    </location>
</feature>
<protein>
    <submittedName>
        <fullName evidence="4">RNA-binding transcriptional accessory protein</fullName>
    </submittedName>
</protein>
<dbReference type="GO" id="GO:0006412">
    <property type="term" value="P:translation"/>
    <property type="evidence" value="ECO:0007669"/>
    <property type="project" value="TreeGrafter"/>
</dbReference>
<dbReference type="Gene3D" id="1.10.150.310">
    <property type="entry name" value="Tex RuvX-like domain-like"/>
    <property type="match status" value="1"/>
</dbReference>
<dbReference type="SUPFAM" id="SSF50249">
    <property type="entry name" value="Nucleic acid-binding proteins"/>
    <property type="match status" value="1"/>
</dbReference>
<dbReference type="SMART" id="SM00732">
    <property type="entry name" value="YqgFc"/>
    <property type="match status" value="1"/>
</dbReference>
<evidence type="ECO:0000256" key="1">
    <source>
        <dbReference type="SAM" id="Coils"/>
    </source>
</evidence>
<dbReference type="InterPro" id="IPR006641">
    <property type="entry name" value="YqgF/RNaseH-like_dom"/>
</dbReference>
<feature type="domain" description="S1 motif" evidence="3">
    <location>
        <begin position="780"/>
        <end position="849"/>
    </location>
</feature>
<reference evidence="4" key="1">
    <citation type="submission" date="2020-04" db="EMBL/GenBank/DDBJ databases">
        <title>Deep metagenomics examines the oral microbiome during advanced dental caries in children, revealing novel taxa and co-occurrences with host molecules.</title>
        <authorList>
            <person name="Baker J.L."/>
            <person name="Morton J.T."/>
            <person name="Dinis M."/>
            <person name="Alvarez R."/>
            <person name="Tran N.C."/>
            <person name="Knight R."/>
            <person name="Edlund A."/>
        </authorList>
    </citation>
    <scope>NUCLEOTIDE SEQUENCE</scope>
    <source>
        <strain evidence="4">JCVI_44_bin.2</strain>
    </source>
</reference>
<evidence type="ECO:0000313" key="5">
    <source>
        <dbReference type="Proteomes" id="UP000756427"/>
    </source>
</evidence>
<dbReference type="RefSeq" id="WP_303975740.1">
    <property type="nucleotide sequence ID" value="NZ_JABZXR010000017.1"/>
</dbReference>
<accession>A0A930L543</accession>